<dbReference type="PANTHER" id="PTHR31016">
    <property type="entry name" value="OS04G0228100 PROTEIN"/>
    <property type="match status" value="1"/>
</dbReference>
<proteinExistence type="predicted"/>
<evidence type="ECO:0000313" key="3">
    <source>
        <dbReference type="EMBL" id="OVA05489.1"/>
    </source>
</evidence>
<dbReference type="Proteomes" id="UP000195402">
    <property type="component" value="Unassembled WGS sequence"/>
</dbReference>
<sequence>MAVSLDRSSPSHLNKKSSISMESSPLLSPSSEKQFWSALRSRVDTLLENRQLKEQTGRNLLPDQDLPSKAPSAREDCLLLLRGFDSISSSLSLLKGNIDTALQGAKDLSNPSLTELLHNDSEKPEGEIEEEEEGNKRTVKRKHESRQSSDDQEDLESKENEQSPKNGQLKKAKKLAISMATNAASLARELKSIKSDLSFMQERCALLEEENRRLREGSEKGLRPEEDDLVRLQLEALLAEKSRLANENANLIRENQCLHQLVEYHQLTSQEDISESYEQVVRGMCLDFSSPTEKEPNNGEIEAPLTPHTDIFGFSTCLDQYYDEEHK</sequence>
<feature type="compositionally biased region" description="Polar residues" evidence="2">
    <location>
        <begin position="1"/>
        <end position="12"/>
    </location>
</feature>
<feature type="coiled-coil region" evidence="1">
    <location>
        <begin position="183"/>
        <end position="254"/>
    </location>
</feature>
<evidence type="ECO:0000256" key="2">
    <source>
        <dbReference type="SAM" id="MobiDB-lite"/>
    </source>
</evidence>
<dbReference type="STRING" id="56857.A0A200Q4S5"/>
<feature type="compositionally biased region" description="Basic and acidic residues" evidence="2">
    <location>
        <begin position="145"/>
        <end position="162"/>
    </location>
</feature>
<evidence type="ECO:0000313" key="4">
    <source>
        <dbReference type="Proteomes" id="UP000195402"/>
    </source>
</evidence>
<keyword evidence="1" id="KW-0175">Coiled coil</keyword>
<gene>
    <name evidence="3" type="ORF">BVC80_441g265</name>
</gene>
<feature type="region of interest" description="Disordered" evidence="2">
    <location>
        <begin position="112"/>
        <end position="173"/>
    </location>
</feature>
<dbReference type="InParanoid" id="A0A200Q4S5"/>
<feature type="compositionally biased region" description="Basic and acidic residues" evidence="2">
    <location>
        <begin position="117"/>
        <end position="126"/>
    </location>
</feature>
<dbReference type="PANTHER" id="PTHR31016:SF2">
    <property type="entry name" value="OS04G0228100 PROTEIN"/>
    <property type="match status" value="1"/>
</dbReference>
<comment type="caution">
    <text evidence="3">The sequence shown here is derived from an EMBL/GenBank/DDBJ whole genome shotgun (WGS) entry which is preliminary data.</text>
</comment>
<dbReference type="OMA" id="LSFMQER"/>
<evidence type="ECO:0000256" key="1">
    <source>
        <dbReference type="SAM" id="Coils"/>
    </source>
</evidence>
<dbReference type="AlphaFoldDB" id="A0A200Q4S5"/>
<accession>A0A200Q4S5</accession>
<dbReference type="EMBL" id="MVGT01003118">
    <property type="protein sequence ID" value="OVA05489.1"/>
    <property type="molecule type" value="Genomic_DNA"/>
</dbReference>
<dbReference type="OrthoDB" id="1924603at2759"/>
<protein>
    <submittedName>
        <fullName evidence="3">Uncharacterized protein</fullName>
    </submittedName>
</protein>
<feature type="compositionally biased region" description="Low complexity" evidence="2">
    <location>
        <begin position="17"/>
        <end position="29"/>
    </location>
</feature>
<feature type="region of interest" description="Disordered" evidence="2">
    <location>
        <begin position="1"/>
        <end position="29"/>
    </location>
</feature>
<organism evidence="3 4">
    <name type="scientific">Macleaya cordata</name>
    <name type="common">Five-seeded plume-poppy</name>
    <name type="synonym">Bocconia cordata</name>
    <dbReference type="NCBI Taxonomy" id="56857"/>
    <lineage>
        <taxon>Eukaryota</taxon>
        <taxon>Viridiplantae</taxon>
        <taxon>Streptophyta</taxon>
        <taxon>Embryophyta</taxon>
        <taxon>Tracheophyta</taxon>
        <taxon>Spermatophyta</taxon>
        <taxon>Magnoliopsida</taxon>
        <taxon>Ranunculales</taxon>
        <taxon>Papaveraceae</taxon>
        <taxon>Papaveroideae</taxon>
        <taxon>Macleaya</taxon>
    </lineage>
</organism>
<keyword evidence="4" id="KW-1185">Reference proteome</keyword>
<name>A0A200Q4S5_MACCD</name>
<dbReference type="FunCoup" id="A0A200Q4S5">
    <property type="interactions" value="369"/>
</dbReference>
<reference evidence="3 4" key="1">
    <citation type="journal article" date="2017" name="Mol. Plant">
        <title>The Genome of Medicinal Plant Macleaya cordata Provides New Insights into Benzylisoquinoline Alkaloids Metabolism.</title>
        <authorList>
            <person name="Liu X."/>
            <person name="Liu Y."/>
            <person name="Huang P."/>
            <person name="Ma Y."/>
            <person name="Qing Z."/>
            <person name="Tang Q."/>
            <person name="Cao H."/>
            <person name="Cheng P."/>
            <person name="Zheng Y."/>
            <person name="Yuan Z."/>
            <person name="Zhou Y."/>
            <person name="Liu J."/>
            <person name="Tang Z."/>
            <person name="Zhuo Y."/>
            <person name="Zhang Y."/>
            <person name="Yu L."/>
            <person name="Huang J."/>
            <person name="Yang P."/>
            <person name="Peng Q."/>
            <person name="Zhang J."/>
            <person name="Jiang W."/>
            <person name="Zhang Z."/>
            <person name="Lin K."/>
            <person name="Ro D.K."/>
            <person name="Chen X."/>
            <person name="Xiong X."/>
            <person name="Shang Y."/>
            <person name="Huang S."/>
            <person name="Zeng J."/>
        </authorList>
    </citation>
    <scope>NUCLEOTIDE SEQUENCE [LARGE SCALE GENOMIC DNA]</scope>
    <source>
        <strain evidence="4">cv. BLH2017</strain>
        <tissue evidence="3">Root</tissue>
    </source>
</reference>